<evidence type="ECO:0000259" key="6">
    <source>
        <dbReference type="SMART" id="SM00829"/>
    </source>
</evidence>
<dbReference type="Proteomes" id="UP000199103">
    <property type="component" value="Chromosome I"/>
</dbReference>
<dbReference type="RefSeq" id="WP_091525146.1">
    <property type="nucleotide sequence ID" value="NZ_LT629772.1"/>
</dbReference>
<organism evidence="7 8">
    <name type="scientific">Microlunatus soli</name>
    <dbReference type="NCBI Taxonomy" id="630515"/>
    <lineage>
        <taxon>Bacteria</taxon>
        <taxon>Bacillati</taxon>
        <taxon>Actinomycetota</taxon>
        <taxon>Actinomycetes</taxon>
        <taxon>Propionibacteriales</taxon>
        <taxon>Propionibacteriaceae</taxon>
        <taxon>Microlunatus</taxon>
    </lineage>
</organism>
<dbReference type="OrthoDB" id="3567264at2"/>
<evidence type="ECO:0000256" key="1">
    <source>
        <dbReference type="ARBA" id="ARBA00001947"/>
    </source>
</evidence>
<dbReference type="GO" id="GO:0008270">
    <property type="term" value="F:zinc ion binding"/>
    <property type="evidence" value="ECO:0007669"/>
    <property type="project" value="InterPro"/>
</dbReference>
<dbReference type="SUPFAM" id="SSF50129">
    <property type="entry name" value="GroES-like"/>
    <property type="match status" value="1"/>
</dbReference>
<evidence type="ECO:0000256" key="2">
    <source>
        <dbReference type="ARBA" id="ARBA00022723"/>
    </source>
</evidence>
<accession>A0A1H1TRB1</accession>
<feature type="domain" description="Enoyl reductase (ER)" evidence="6">
    <location>
        <begin position="9"/>
        <end position="339"/>
    </location>
</feature>
<dbReference type="InterPro" id="IPR013154">
    <property type="entry name" value="ADH-like_N"/>
</dbReference>
<dbReference type="Gene3D" id="3.90.180.10">
    <property type="entry name" value="Medium-chain alcohol dehydrogenases, catalytic domain"/>
    <property type="match status" value="1"/>
</dbReference>
<dbReference type="InterPro" id="IPR020843">
    <property type="entry name" value="ER"/>
</dbReference>
<keyword evidence="3 5" id="KW-0862">Zinc</keyword>
<dbReference type="InterPro" id="IPR002328">
    <property type="entry name" value="ADH_Zn_CS"/>
</dbReference>
<reference evidence="7 8" key="1">
    <citation type="submission" date="2016-10" db="EMBL/GenBank/DDBJ databases">
        <authorList>
            <person name="de Groot N.N."/>
        </authorList>
    </citation>
    <scope>NUCLEOTIDE SEQUENCE [LARGE SCALE GENOMIC DNA]</scope>
    <source>
        <strain evidence="7 8">DSM 21800</strain>
    </source>
</reference>
<dbReference type="InterPro" id="IPR013149">
    <property type="entry name" value="ADH-like_C"/>
</dbReference>
<proteinExistence type="inferred from homology"/>
<dbReference type="CDD" id="cd08239">
    <property type="entry name" value="THR_DH_like"/>
    <property type="match status" value="1"/>
</dbReference>
<evidence type="ECO:0000256" key="5">
    <source>
        <dbReference type="RuleBase" id="RU361277"/>
    </source>
</evidence>
<dbReference type="AlphaFoldDB" id="A0A1H1TRB1"/>
<dbReference type="GO" id="GO:0016491">
    <property type="term" value="F:oxidoreductase activity"/>
    <property type="evidence" value="ECO:0007669"/>
    <property type="project" value="UniProtKB-KW"/>
</dbReference>
<dbReference type="InterPro" id="IPR011032">
    <property type="entry name" value="GroES-like_sf"/>
</dbReference>
<evidence type="ECO:0000313" key="8">
    <source>
        <dbReference type="Proteomes" id="UP000199103"/>
    </source>
</evidence>
<evidence type="ECO:0000256" key="4">
    <source>
        <dbReference type="ARBA" id="ARBA00023002"/>
    </source>
</evidence>
<gene>
    <name evidence="7" type="ORF">SAMN04489812_2488</name>
</gene>
<dbReference type="SUPFAM" id="SSF51735">
    <property type="entry name" value="NAD(P)-binding Rossmann-fold domains"/>
    <property type="match status" value="1"/>
</dbReference>
<dbReference type="PANTHER" id="PTHR43401:SF5">
    <property type="entry name" value="ALCOHOL DEHYDROGENASE-RELATED"/>
    <property type="match status" value="1"/>
</dbReference>
<evidence type="ECO:0000256" key="3">
    <source>
        <dbReference type="ARBA" id="ARBA00022833"/>
    </source>
</evidence>
<dbReference type="PANTHER" id="PTHR43401">
    <property type="entry name" value="L-THREONINE 3-DEHYDROGENASE"/>
    <property type="match status" value="1"/>
</dbReference>
<comment type="cofactor">
    <cofactor evidence="1 5">
        <name>Zn(2+)</name>
        <dbReference type="ChEBI" id="CHEBI:29105"/>
    </cofactor>
</comment>
<keyword evidence="4" id="KW-0560">Oxidoreductase</keyword>
<keyword evidence="8" id="KW-1185">Reference proteome</keyword>
<dbReference type="PROSITE" id="PS00059">
    <property type="entry name" value="ADH_ZINC"/>
    <property type="match status" value="1"/>
</dbReference>
<dbReference type="InterPro" id="IPR036291">
    <property type="entry name" value="NAD(P)-bd_dom_sf"/>
</dbReference>
<dbReference type="EMBL" id="LT629772">
    <property type="protein sequence ID" value="SDS62611.1"/>
    <property type="molecule type" value="Genomic_DNA"/>
</dbReference>
<keyword evidence="2 5" id="KW-0479">Metal-binding</keyword>
<dbReference type="Pfam" id="PF00107">
    <property type="entry name" value="ADH_zinc_N"/>
    <property type="match status" value="1"/>
</dbReference>
<name>A0A1H1TRB1_9ACTN</name>
<sequence>MQAAFLPGGSRVELKEIEDPKPGYGQVVVAMRASTICGSDLRAIYREHLGEGPEAYQDVAGGHEPAGRVLEVGEGVHRIKPGDRVVVYHISGCGQCDECRKGYQISCTSPRRAAYGWQRNGGHADRLLAEERDLLVLPDELTFVDGACVACGFGTAYEALCRVDVSGRDRVLIVGLGPVGNAAGLMAKAMGASTVVGVDVSAERRDLAVELGAVDIAVPAGDDDQLVALLGDGAEVGIDCSGNGKAQLSTLEHTRRWGRAALVGEGGQLTVDVSEVLIHRQLTVHGSWVTSTVRMQELLDNLVRWDLHPETVVSDTFPLAEAARAYEVADAGASGKIGIVWADD</sequence>
<comment type="similarity">
    <text evidence="5">Belongs to the zinc-containing alcohol dehydrogenase family.</text>
</comment>
<evidence type="ECO:0000313" key="7">
    <source>
        <dbReference type="EMBL" id="SDS62611.1"/>
    </source>
</evidence>
<dbReference type="InterPro" id="IPR050129">
    <property type="entry name" value="Zn_alcohol_dh"/>
</dbReference>
<dbReference type="Pfam" id="PF08240">
    <property type="entry name" value="ADH_N"/>
    <property type="match status" value="1"/>
</dbReference>
<protein>
    <submittedName>
        <fullName evidence="7">Threonine dehydrogenase</fullName>
    </submittedName>
</protein>
<dbReference type="SMART" id="SM00829">
    <property type="entry name" value="PKS_ER"/>
    <property type="match status" value="1"/>
</dbReference>
<dbReference type="STRING" id="630515.SAMN04489812_2488"/>